<dbReference type="GO" id="GO:0005637">
    <property type="term" value="C:nuclear inner membrane"/>
    <property type="evidence" value="ECO:0007669"/>
    <property type="project" value="TreeGrafter"/>
</dbReference>
<comment type="similarity">
    <text evidence="2">Belongs to the dpy-19 family.</text>
</comment>
<evidence type="ECO:0000256" key="3">
    <source>
        <dbReference type="ARBA" id="ARBA00022676"/>
    </source>
</evidence>
<dbReference type="Proteomes" id="UP000015102">
    <property type="component" value="Unassembled WGS sequence"/>
</dbReference>
<evidence type="ECO:0000313" key="9">
    <source>
        <dbReference type="Proteomes" id="UP000015102"/>
    </source>
</evidence>
<dbReference type="PANTHER" id="PTHR31488:SF1">
    <property type="entry name" value="C-MANNOSYLTRANSFERASE DPY19L1"/>
    <property type="match status" value="1"/>
</dbReference>
<evidence type="ECO:0000256" key="7">
    <source>
        <dbReference type="ARBA" id="ARBA00023136"/>
    </source>
</evidence>
<accession>T1GNM1</accession>
<sequence>MPQISERTENVYSVFSRQQSSDIYNLFSQINMQYLIISFKDCVNTHSECDILNIWDDIQPAYKKYPQFCSELMNKNIPSFLKVYSSGNYGIIKMFSQSVQINLKPVKMQEKNI</sequence>
<evidence type="ECO:0000256" key="6">
    <source>
        <dbReference type="ARBA" id="ARBA00022989"/>
    </source>
</evidence>
<keyword evidence="6" id="KW-1133">Transmembrane helix</keyword>
<keyword evidence="7" id="KW-0472">Membrane</keyword>
<dbReference type="AlphaFoldDB" id="T1GNM1"/>
<dbReference type="HOGENOM" id="CLU_2136317_0_0_1"/>
<dbReference type="Pfam" id="PF10034">
    <property type="entry name" value="Dpy19"/>
    <property type="match status" value="1"/>
</dbReference>
<reference evidence="8" key="2">
    <citation type="submission" date="2015-06" db="UniProtKB">
        <authorList>
            <consortium name="EnsemblMetazoa"/>
        </authorList>
    </citation>
    <scope>IDENTIFICATION</scope>
</reference>
<dbReference type="PANTHER" id="PTHR31488">
    <property type="entry name" value="DPY-19-LIKE 1, LIKE (H. SAPIENS)"/>
    <property type="match status" value="1"/>
</dbReference>
<proteinExistence type="inferred from homology"/>
<dbReference type="EMBL" id="CAQQ02042816">
    <property type="status" value="NOT_ANNOTATED_CDS"/>
    <property type="molecule type" value="Genomic_DNA"/>
</dbReference>
<keyword evidence="9" id="KW-1185">Reference proteome</keyword>
<keyword evidence="3" id="KW-0328">Glycosyltransferase</keyword>
<evidence type="ECO:0000256" key="2">
    <source>
        <dbReference type="ARBA" id="ARBA00008744"/>
    </source>
</evidence>
<reference evidence="9" key="1">
    <citation type="submission" date="2013-02" db="EMBL/GenBank/DDBJ databases">
        <authorList>
            <person name="Hughes D."/>
        </authorList>
    </citation>
    <scope>NUCLEOTIDE SEQUENCE</scope>
    <source>
        <strain>Durham</strain>
        <strain evidence="9">NC isolate 2 -- Noor lab</strain>
    </source>
</reference>
<evidence type="ECO:0000256" key="1">
    <source>
        <dbReference type="ARBA" id="ARBA00004141"/>
    </source>
</evidence>
<name>T1GNM1_MEGSC</name>
<evidence type="ECO:0000256" key="4">
    <source>
        <dbReference type="ARBA" id="ARBA00022679"/>
    </source>
</evidence>
<dbReference type="EnsemblMetazoa" id="MESCA005179-RA">
    <property type="protein sequence ID" value="MESCA005179-PA"/>
    <property type="gene ID" value="MESCA005179"/>
</dbReference>
<protein>
    <submittedName>
        <fullName evidence="8">Uncharacterized protein</fullName>
    </submittedName>
</protein>
<dbReference type="InterPro" id="IPR018732">
    <property type="entry name" value="Dpy-19/Dpy-19-like"/>
</dbReference>
<organism evidence="8 9">
    <name type="scientific">Megaselia scalaris</name>
    <name type="common">Humpbacked fly</name>
    <name type="synonym">Phora scalaris</name>
    <dbReference type="NCBI Taxonomy" id="36166"/>
    <lineage>
        <taxon>Eukaryota</taxon>
        <taxon>Metazoa</taxon>
        <taxon>Ecdysozoa</taxon>
        <taxon>Arthropoda</taxon>
        <taxon>Hexapoda</taxon>
        <taxon>Insecta</taxon>
        <taxon>Pterygota</taxon>
        <taxon>Neoptera</taxon>
        <taxon>Endopterygota</taxon>
        <taxon>Diptera</taxon>
        <taxon>Brachycera</taxon>
        <taxon>Muscomorpha</taxon>
        <taxon>Platypezoidea</taxon>
        <taxon>Phoridae</taxon>
        <taxon>Megaseliini</taxon>
        <taxon>Megaselia</taxon>
    </lineage>
</organism>
<evidence type="ECO:0000256" key="5">
    <source>
        <dbReference type="ARBA" id="ARBA00022692"/>
    </source>
</evidence>
<comment type="subcellular location">
    <subcellularLocation>
        <location evidence="1">Membrane</location>
        <topology evidence="1">Multi-pass membrane protein</topology>
    </subcellularLocation>
</comment>
<keyword evidence="4" id="KW-0808">Transferase</keyword>
<evidence type="ECO:0000313" key="8">
    <source>
        <dbReference type="EnsemblMetazoa" id="MESCA005179-PA"/>
    </source>
</evidence>
<keyword evidence="5" id="KW-0812">Transmembrane</keyword>
<dbReference type="GO" id="GO:0000030">
    <property type="term" value="F:mannosyltransferase activity"/>
    <property type="evidence" value="ECO:0007669"/>
    <property type="project" value="TreeGrafter"/>
</dbReference>